<evidence type="ECO:0000256" key="2">
    <source>
        <dbReference type="ARBA" id="ARBA00008520"/>
    </source>
</evidence>
<dbReference type="SUPFAM" id="SSF53850">
    <property type="entry name" value="Periplasmic binding protein-like II"/>
    <property type="match status" value="1"/>
</dbReference>
<comment type="similarity">
    <text evidence="2">Belongs to the bacterial solute-binding protein 1 family.</text>
</comment>
<dbReference type="PANTHER" id="PTHR43649">
    <property type="entry name" value="ARABINOSE-BINDING PROTEIN-RELATED"/>
    <property type="match status" value="1"/>
</dbReference>
<dbReference type="EMBL" id="JBHTCA010000016">
    <property type="protein sequence ID" value="MFC7410514.1"/>
    <property type="molecule type" value="Genomic_DNA"/>
</dbReference>
<comment type="subcellular location">
    <subcellularLocation>
        <location evidence="1">Periplasm</location>
    </subcellularLocation>
</comment>
<organism evidence="4 5">
    <name type="scientific">Hydrogenophaga atypica</name>
    <dbReference type="NCBI Taxonomy" id="249409"/>
    <lineage>
        <taxon>Bacteria</taxon>
        <taxon>Pseudomonadati</taxon>
        <taxon>Pseudomonadota</taxon>
        <taxon>Betaproteobacteria</taxon>
        <taxon>Burkholderiales</taxon>
        <taxon>Comamonadaceae</taxon>
        <taxon>Hydrogenophaga</taxon>
    </lineage>
</organism>
<keyword evidence="3" id="KW-0732">Signal</keyword>
<gene>
    <name evidence="4" type="ORF">ACFQPB_16735</name>
</gene>
<reference evidence="5" key="1">
    <citation type="journal article" date="2019" name="Int. J. Syst. Evol. Microbiol.">
        <title>The Global Catalogue of Microorganisms (GCM) 10K type strain sequencing project: providing services to taxonomists for standard genome sequencing and annotation.</title>
        <authorList>
            <consortium name="The Broad Institute Genomics Platform"/>
            <consortium name="The Broad Institute Genome Sequencing Center for Infectious Disease"/>
            <person name="Wu L."/>
            <person name="Ma J."/>
        </authorList>
    </citation>
    <scope>NUCLEOTIDE SEQUENCE [LARGE SCALE GENOMIC DNA]</scope>
    <source>
        <strain evidence="5">CGMCC 1.12371</strain>
    </source>
</reference>
<evidence type="ECO:0000256" key="3">
    <source>
        <dbReference type="SAM" id="SignalP"/>
    </source>
</evidence>
<name>A0ABW2QM60_9BURK</name>
<evidence type="ECO:0000313" key="5">
    <source>
        <dbReference type="Proteomes" id="UP001596501"/>
    </source>
</evidence>
<dbReference type="Pfam" id="PF01547">
    <property type="entry name" value="SBP_bac_1"/>
    <property type="match status" value="1"/>
</dbReference>
<evidence type="ECO:0000256" key="1">
    <source>
        <dbReference type="ARBA" id="ARBA00004418"/>
    </source>
</evidence>
<accession>A0ABW2QM60</accession>
<protein>
    <submittedName>
        <fullName evidence="4">Extracellular solute-binding protein</fullName>
    </submittedName>
</protein>
<dbReference type="InterPro" id="IPR050490">
    <property type="entry name" value="Bact_solute-bd_prot1"/>
</dbReference>
<sequence length="425" mass="46108">MPLHRLMRWTLTCLLGAATLLPPVVHATELSFWSWRVEDKAFYEQVAKQYKAKTGDDVRFTAHENTDYPTALSAALAAGNGPDIIHARAYGGLSSLADAGHLLPLTPAQIPALARMSDGLLAGAAGYKPPHDKVLYGVPFATQSLGIYVNKTLLAAHGITTLPRTWGEFKAICRQLKAKGVNALANGIKDAPVLEQMFGVVGPGFYGGTPFFKDVMAGRKHFTAPEFVRAIEEVVSLRAFMPPNAPTIAENEARALFAMGQAAFFMSGTWNIETIKALNANIVFDFVAAPPVRPGAATWMSTFADGNYAVNAHSKNRDAALRFVRYLASKEYGQQFSDQLRQMSAVPGVFPSDPLLAQISRASQQQGTPFIMLVGFRYQDPNGSVMLRDGLQRLMQGQGTALALANALQSGLSAWHPPFQKESIR</sequence>
<dbReference type="Proteomes" id="UP001596501">
    <property type="component" value="Unassembled WGS sequence"/>
</dbReference>
<feature type="signal peptide" evidence="3">
    <location>
        <begin position="1"/>
        <end position="27"/>
    </location>
</feature>
<dbReference type="PANTHER" id="PTHR43649:SF12">
    <property type="entry name" value="DIACETYLCHITOBIOSE BINDING PROTEIN DASA"/>
    <property type="match status" value="1"/>
</dbReference>
<dbReference type="Gene3D" id="3.40.190.10">
    <property type="entry name" value="Periplasmic binding protein-like II"/>
    <property type="match status" value="2"/>
</dbReference>
<dbReference type="InterPro" id="IPR006059">
    <property type="entry name" value="SBP"/>
</dbReference>
<keyword evidence="5" id="KW-1185">Reference proteome</keyword>
<comment type="caution">
    <text evidence="4">The sequence shown here is derived from an EMBL/GenBank/DDBJ whole genome shotgun (WGS) entry which is preliminary data.</text>
</comment>
<feature type="chain" id="PRO_5047383100" evidence="3">
    <location>
        <begin position="28"/>
        <end position="425"/>
    </location>
</feature>
<evidence type="ECO:0000313" key="4">
    <source>
        <dbReference type="EMBL" id="MFC7410514.1"/>
    </source>
</evidence>
<proteinExistence type="inferred from homology"/>
<dbReference type="RefSeq" id="WP_382225702.1">
    <property type="nucleotide sequence ID" value="NZ_JBHTCA010000016.1"/>
</dbReference>